<proteinExistence type="predicted"/>
<dbReference type="InterPro" id="IPR016181">
    <property type="entry name" value="Acyl_CoA_acyltransferase"/>
</dbReference>
<organism evidence="2 3">
    <name type="scientific">Sphingorhabdus profundilacus</name>
    <dbReference type="NCBI Taxonomy" id="2509718"/>
    <lineage>
        <taxon>Bacteria</taxon>
        <taxon>Pseudomonadati</taxon>
        <taxon>Pseudomonadota</taxon>
        <taxon>Alphaproteobacteria</taxon>
        <taxon>Sphingomonadales</taxon>
        <taxon>Sphingomonadaceae</taxon>
        <taxon>Sphingorhabdus</taxon>
    </lineage>
</organism>
<dbReference type="Pfam" id="PF00583">
    <property type="entry name" value="Acetyltransf_1"/>
    <property type="match status" value="1"/>
</dbReference>
<protein>
    <submittedName>
        <fullName evidence="2">GNAT family N-acetyltransferase</fullName>
    </submittedName>
</protein>
<evidence type="ECO:0000259" key="1">
    <source>
        <dbReference type="PROSITE" id="PS51186"/>
    </source>
</evidence>
<gene>
    <name evidence="2" type="ORF">EUU23_00135</name>
</gene>
<keyword evidence="2" id="KW-0808">Transferase</keyword>
<dbReference type="AlphaFoldDB" id="A0A6I4M112"/>
<feature type="domain" description="N-acetyltransferase" evidence="1">
    <location>
        <begin position="16"/>
        <end position="168"/>
    </location>
</feature>
<accession>A0A6I4M112</accession>
<comment type="caution">
    <text evidence="2">The sequence shown here is derived from an EMBL/GenBank/DDBJ whole genome shotgun (WGS) entry which is preliminary data.</text>
</comment>
<dbReference type="EMBL" id="SDWJ01000001">
    <property type="protein sequence ID" value="MVZ96108.1"/>
    <property type="molecule type" value="Genomic_DNA"/>
</dbReference>
<dbReference type="RefSeq" id="WP_160352132.1">
    <property type="nucleotide sequence ID" value="NZ_SDWJ01000001.1"/>
</dbReference>
<dbReference type="OrthoDB" id="9807426at2"/>
<dbReference type="InterPro" id="IPR000182">
    <property type="entry name" value="GNAT_dom"/>
</dbReference>
<dbReference type="Gene3D" id="3.40.630.30">
    <property type="match status" value="1"/>
</dbReference>
<dbReference type="PROSITE" id="PS51186">
    <property type="entry name" value="GNAT"/>
    <property type="match status" value="1"/>
</dbReference>
<reference evidence="2 3" key="1">
    <citation type="submission" date="2019-01" db="EMBL/GenBank/DDBJ databases">
        <title>Sphingorhabdus lacus sp.nov., isolated from an oligotrophic freshwater lake.</title>
        <authorList>
            <person name="Park M."/>
        </authorList>
    </citation>
    <scope>NUCLEOTIDE SEQUENCE [LARGE SCALE GENOMIC DNA]</scope>
    <source>
        <strain evidence="2 3">IMCC26285</strain>
    </source>
</reference>
<keyword evidence="3" id="KW-1185">Reference proteome</keyword>
<dbReference type="SUPFAM" id="SSF55729">
    <property type="entry name" value="Acyl-CoA N-acyltransferases (Nat)"/>
    <property type="match status" value="1"/>
</dbReference>
<dbReference type="CDD" id="cd04301">
    <property type="entry name" value="NAT_SF"/>
    <property type="match status" value="1"/>
</dbReference>
<evidence type="ECO:0000313" key="2">
    <source>
        <dbReference type="EMBL" id="MVZ96108.1"/>
    </source>
</evidence>
<sequence length="172" mass="19237">MENWIRDLTTSGGLAVHIRPARAEDEAALSAFFENVTPVDMRFRFLSALKTVSHERLVSMTSVDHRQTENFLAFVPNRPEIIATAMLACSDDMAKGEVAMVMLPEYKNMGLAWELLAHIVRFAEAKGVKTIESIESRDHYSAIDMEREMGFTATSYPGDASLMLLQRQLAPA</sequence>
<dbReference type="Proteomes" id="UP000471147">
    <property type="component" value="Unassembled WGS sequence"/>
</dbReference>
<name>A0A6I4M112_9SPHN</name>
<dbReference type="GO" id="GO:0016747">
    <property type="term" value="F:acyltransferase activity, transferring groups other than amino-acyl groups"/>
    <property type="evidence" value="ECO:0007669"/>
    <property type="project" value="InterPro"/>
</dbReference>
<evidence type="ECO:0000313" key="3">
    <source>
        <dbReference type="Proteomes" id="UP000471147"/>
    </source>
</evidence>